<dbReference type="EMBL" id="CP012159">
    <property type="protein sequence ID" value="AKT37254.1"/>
    <property type="molecule type" value="Genomic_DNA"/>
</dbReference>
<dbReference type="STRING" id="52.CMC5_013850"/>
<feature type="compositionally biased region" description="Low complexity" evidence="1">
    <location>
        <begin position="51"/>
        <end position="64"/>
    </location>
</feature>
<accession>A0A0K1E8S0</accession>
<keyword evidence="4" id="KW-1185">Reference proteome</keyword>
<dbReference type="RefSeq" id="WP_050429649.1">
    <property type="nucleotide sequence ID" value="NZ_CP012159.1"/>
</dbReference>
<sequence>MRSRGLLALRFLLAARSSRLALGSLLGSLALCVTACDASPSPPEPGPSSPTPIAAHPASSAAAAGITSDARPALHAADPPGPEHAAAPAASLATPPSSALAPAATSATSAETAASYPWLGDPSLAAAAPPPVDTLLARFPSPPPGFTRVDLAGGSFGAWLRHLPLAAPGTPVLRHSGGVILPPDHRNLAAVVAIDIGQADLQQCADAIIRLHAEWRWARGDRDLSYRAGAGIELPFDRWVRGERPVQRGEALVWEPKTRSSPKDHPTFRGWLDGVFMWANTGALAQQAQPVAVEQIAPGDFVVQPGTPGHAVLVVDVARASDGRAALLLAQSFMPAQNVHVLRPSVDATWFVVSPDDQALVTPFWKPFPWRWLRRFEQG</sequence>
<evidence type="ECO:0000313" key="3">
    <source>
        <dbReference type="EMBL" id="AKT37254.1"/>
    </source>
</evidence>
<gene>
    <name evidence="3" type="ORF">CMC5_013850</name>
</gene>
<dbReference type="OrthoDB" id="5511471at2"/>
<dbReference type="KEGG" id="ccro:CMC5_013850"/>
<evidence type="ECO:0000256" key="1">
    <source>
        <dbReference type="SAM" id="MobiDB-lite"/>
    </source>
</evidence>
<feature type="chain" id="PRO_5005459042" description="DUF4846 domain-containing protein" evidence="2">
    <location>
        <begin position="22"/>
        <end position="379"/>
    </location>
</feature>
<evidence type="ECO:0000256" key="2">
    <source>
        <dbReference type="SAM" id="SignalP"/>
    </source>
</evidence>
<dbReference type="AlphaFoldDB" id="A0A0K1E8S0"/>
<organism evidence="3 4">
    <name type="scientific">Chondromyces crocatus</name>
    <dbReference type="NCBI Taxonomy" id="52"/>
    <lineage>
        <taxon>Bacteria</taxon>
        <taxon>Pseudomonadati</taxon>
        <taxon>Myxococcota</taxon>
        <taxon>Polyangia</taxon>
        <taxon>Polyangiales</taxon>
        <taxon>Polyangiaceae</taxon>
        <taxon>Chondromyces</taxon>
    </lineage>
</organism>
<feature type="region of interest" description="Disordered" evidence="1">
    <location>
        <begin position="37"/>
        <end position="106"/>
    </location>
</feature>
<dbReference type="Pfam" id="PF16138">
    <property type="entry name" value="DUF4846"/>
    <property type="match status" value="1"/>
</dbReference>
<name>A0A0K1E8S0_CHOCO</name>
<reference evidence="3 4" key="1">
    <citation type="submission" date="2015-07" db="EMBL/GenBank/DDBJ databases">
        <title>Genome analysis of myxobacterium Chondromyces crocatus Cm c5 reveals a high potential for natural compound synthesis and the genetic basis for the loss of fruiting body formation.</title>
        <authorList>
            <person name="Zaburannyi N."/>
            <person name="Bunk B."/>
            <person name="Maier J."/>
            <person name="Overmann J."/>
            <person name="Mueller R."/>
        </authorList>
    </citation>
    <scope>NUCLEOTIDE SEQUENCE [LARGE SCALE GENOMIC DNA]</scope>
    <source>
        <strain evidence="3 4">Cm c5</strain>
    </source>
</reference>
<keyword evidence="2" id="KW-0732">Signal</keyword>
<dbReference type="PATRIC" id="fig|52.7.peg.1478"/>
<feature type="compositionally biased region" description="Low complexity" evidence="1">
    <location>
        <begin position="83"/>
        <end position="106"/>
    </location>
</feature>
<evidence type="ECO:0000313" key="4">
    <source>
        <dbReference type="Proteomes" id="UP000067626"/>
    </source>
</evidence>
<feature type="compositionally biased region" description="Pro residues" evidence="1">
    <location>
        <begin position="40"/>
        <end position="50"/>
    </location>
</feature>
<proteinExistence type="predicted"/>
<dbReference type="Proteomes" id="UP000067626">
    <property type="component" value="Chromosome"/>
</dbReference>
<protein>
    <recommendedName>
        <fullName evidence="5">DUF4846 domain-containing protein</fullName>
    </recommendedName>
</protein>
<evidence type="ECO:0008006" key="5">
    <source>
        <dbReference type="Google" id="ProtNLM"/>
    </source>
</evidence>
<dbReference type="InterPro" id="IPR032315">
    <property type="entry name" value="DUF4846"/>
</dbReference>
<feature type="signal peptide" evidence="2">
    <location>
        <begin position="1"/>
        <end position="21"/>
    </location>
</feature>